<dbReference type="AlphaFoldDB" id="A0A4D6H3T9"/>
<proteinExistence type="predicted"/>
<gene>
    <name evidence="1" type="ORF">DV707_08320</name>
</gene>
<protein>
    <submittedName>
        <fullName evidence="1">DUF429 domain-containing protein</fullName>
    </submittedName>
</protein>
<sequence length="236" mass="26535">MLWPMVTHLGVDACSGGWFATIVVDDDIDTECYPTFDALWATHANADRILIDIPIGLPDEGTRVCDEEARTLLGCRGSSVFDTLCRPLLNVADYDEANATYRELAGKGLSQQAWHLREKIEQVDTVVRQDERAETTLRESHPELCFYALNDGNPVAYSKKSERGREKRLAILESELADAEGVYDDSMDRFLRKHVGRDDILDACALAVAARNGSLTHIPEASNRGDPWMRIYYPNW</sequence>
<accession>A0A4D6H3T9</accession>
<evidence type="ECO:0000313" key="1">
    <source>
        <dbReference type="EMBL" id="QCC47662.1"/>
    </source>
</evidence>
<reference evidence="1 2" key="1">
    <citation type="journal article" date="2019" name="Nat. Commun.">
        <title>A new type of DNA phosphorothioation-based antiviral system in archaea.</title>
        <authorList>
            <person name="Xiong L."/>
            <person name="Liu S."/>
            <person name="Chen S."/>
            <person name="Xiao Y."/>
            <person name="Zhu B."/>
            <person name="Gao Y."/>
            <person name="Zhang Y."/>
            <person name="Chen B."/>
            <person name="Luo J."/>
            <person name="Deng Z."/>
            <person name="Chen X."/>
            <person name="Wang L."/>
            <person name="Chen S."/>
        </authorList>
    </citation>
    <scope>NUCLEOTIDE SEQUENCE [LARGE SCALE GENOMIC DNA]</scope>
    <source>
        <strain evidence="1 2">CGMCC 1.10331</strain>
    </source>
</reference>
<dbReference type="Pfam" id="PF04250">
    <property type="entry name" value="DUF429"/>
    <property type="match status" value="1"/>
</dbReference>
<evidence type="ECO:0000313" key="2">
    <source>
        <dbReference type="Proteomes" id="UP000296733"/>
    </source>
</evidence>
<dbReference type="EMBL" id="CP031311">
    <property type="protein sequence ID" value="QCC47662.1"/>
    <property type="molecule type" value="Genomic_DNA"/>
</dbReference>
<dbReference type="KEGG" id="hlm:DV707_08320"/>
<dbReference type="InterPro" id="IPR007362">
    <property type="entry name" value="DUF429"/>
</dbReference>
<organism evidence="1 2">
    <name type="scientific">Halobellus limi</name>
    <dbReference type="NCBI Taxonomy" id="699433"/>
    <lineage>
        <taxon>Archaea</taxon>
        <taxon>Methanobacteriati</taxon>
        <taxon>Methanobacteriota</taxon>
        <taxon>Stenosarchaea group</taxon>
        <taxon>Halobacteria</taxon>
        <taxon>Halobacteriales</taxon>
        <taxon>Haloferacaceae</taxon>
        <taxon>Halobellus</taxon>
    </lineage>
</organism>
<dbReference type="Proteomes" id="UP000296733">
    <property type="component" value="Chromosome"/>
</dbReference>
<name>A0A4D6H3T9_9EURY</name>